<keyword evidence="3" id="KW-0963">Cytoplasm</keyword>
<dbReference type="Proteomes" id="UP001145742">
    <property type="component" value="Unassembled WGS sequence"/>
</dbReference>
<accession>A0ABQ9CPF6</accession>
<comment type="caution">
    <text evidence="7">The sequence shown here is derived from an EMBL/GenBank/DDBJ whole genome shotgun (WGS) entry which is preliminary data.</text>
</comment>
<evidence type="ECO:0000256" key="5">
    <source>
        <dbReference type="ARBA" id="ARBA00023273"/>
    </source>
</evidence>
<evidence type="ECO:0000313" key="8">
    <source>
        <dbReference type="Proteomes" id="UP001145742"/>
    </source>
</evidence>
<keyword evidence="5" id="KW-0966">Cell projection</keyword>
<keyword evidence="4" id="KW-0969">Cilium</keyword>
<gene>
    <name evidence="7" type="ORF">WISP_132171</name>
</gene>
<dbReference type="PANTHER" id="PTHR23053:SF0">
    <property type="entry name" value="HYDROCEPHALUS-INDUCING PROTEIN HOMOLOG"/>
    <property type="match status" value="1"/>
</dbReference>
<dbReference type="InterPro" id="IPR053879">
    <property type="entry name" value="HYDIN_VesB_CFA65-like_Ig"/>
</dbReference>
<dbReference type="Pfam" id="PF22544">
    <property type="entry name" value="HYDIN_VesB_CFA65-like_Ig"/>
    <property type="match status" value="2"/>
</dbReference>
<dbReference type="InterPro" id="IPR033305">
    <property type="entry name" value="Hydin-like"/>
</dbReference>
<sequence length="505" mass="56238">MSSRFQGRVGLPRPLRPDTEAETTMSLVLSAPDRGKPLIEPYPSEVVFQDYIPGKAYEKLLILRNVGKDPQIVQIVMESSPYFTLGDPSGVFRQVPPNRFSTVKVLFTSEGNEDHSHQLLCITEKGRVIVPIRAVGARPILDFPHQLDFSVCPVNSGVQKTLLVRNVGKVEARYHISAQSPFSVIPTMGTLDVGKSMQVTVEFHPLKTGHYSKSLVVHYITGEDAHTTLLGKAVDLNIGLDKSSVKLEKTYLTLSSHDTVVIHNRSDSTTRFLWKTFATEEEENRQKMRLCHGLSRPVEDKVEDFLNKRYSRLSLFSYIYQKERAKVKADPMLFSDDVFTIMPLAGEIGPNSSAEISVLFEPQEVQIYEKVAYCDISGRENRLPLRLTGEGLGPCLHLNFEVLDIGKIFVGTVHRYEAVLLNKGPVDAPFKLIPPTTAQGSCFTFLPQQGTIAPNGLQPIQIVFSSTIMGVFEEEFQFHVTGAPKPVTLTISCSISDVTHEQHGL</sequence>
<dbReference type="Gene3D" id="2.60.40.10">
    <property type="entry name" value="Immunoglobulins"/>
    <property type="match status" value="4"/>
</dbReference>
<feature type="domain" description="HYDIN/VesB/CFA65-like Ig-like" evidence="6">
    <location>
        <begin position="139"/>
        <end position="231"/>
    </location>
</feature>
<evidence type="ECO:0000259" key="6">
    <source>
        <dbReference type="Pfam" id="PF22544"/>
    </source>
</evidence>
<dbReference type="EMBL" id="WHWB01034637">
    <property type="protein sequence ID" value="KAJ7406686.1"/>
    <property type="molecule type" value="Genomic_DNA"/>
</dbReference>
<evidence type="ECO:0000256" key="2">
    <source>
        <dbReference type="ARBA" id="ARBA00004496"/>
    </source>
</evidence>
<protein>
    <submittedName>
        <fullName evidence="7">Hydrocephalus-inducing protein</fullName>
    </submittedName>
</protein>
<dbReference type="InterPro" id="IPR013783">
    <property type="entry name" value="Ig-like_fold"/>
</dbReference>
<evidence type="ECO:0000256" key="4">
    <source>
        <dbReference type="ARBA" id="ARBA00023069"/>
    </source>
</evidence>
<evidence type="ECO:0000256" key="1">
    <source>
        <dbReference type="ARBA" id="ARBA00004138"/>
    </source>
</evidence>
<reference evidence="7" key="1">
    <citation type="submission" date="2019-10" db="EMBL/GenBank/DDBJ databases">
        <authorList>
            <person name="Soares A.E.R."/>
            <person name="Aleixo A."/>
            <person name="Schneider P."/>
            <person name="Miyaki C.Y."/>
            <person name="Schneider M.P."/>
            <person name="Mello C."/>
            <person name="Vasconcelos A.T.R."/>
        </authorList>
    </citation>
    <scope>NUCLEOTIDE SEQUENCE</scope>
    <source>
        <tissue evidence="7">Muscle</tissue>
    </source>
</reference>
<feature type="domain" description="HYDIN/VesB/CFA65-like Ig-like" evidence="6">
    <location>
        <begin position="394"/>
        <end position="492"/>
    </location>
</feature>
<comment type="subcellular location">
    <subcellularLocation>
        <location evidence="1">Cell projection</location>
        <location evidence="1">Cilium</location>
    </subcellularLocation>
    <subcellularLocation>
        <location evidence="2">Cytoplasm</location>
    </subcellularLocation>
</comment>
<evidence type="ECO:0000313" key="7">
    <source>
        <dbReference type="EMBL" id="KAJ7406686.1"/>
    </source>
</evidence>
<dbReference type="PANTHER" id="PTHR23053">
    <property type="entry name" value="DLEC1 DELETED IN LUNG AND ESOPHAGEAL CANCER 1"/>
    <property type="match status" value="1"/>
</dbReference>
<organism evidence="7 8">
    <name type="scientific">Willisornis vidua</name>
    <name type="common">Xingu scale-backed antbird</name>
    <dbReference type="NCBI Taxonomy" id="1566151"/>
    <lineage>
        <taxon>Eukaryota</taxon>
        <taxon>Metazoa</taxon>
        <taxon>Chordata</taxon>
        <taxon>Craniata</taxon>
        <taxon>Vertebrata</taxon>
        <taxon>Euteleostomi</taxon>
        <taxon>Archelosauria</taxon>
        <taxon>Archosauria</taxon>
        <taxon>Dinosauria</taxon>
        <taxon>Saurischia</taxon>
        <taxon>Theropoda</taxon>
        <taxon>Coelurosauria</taxon>
        <taxon>Aves</taxon>
        <taxon>Neognathae</taxon>
        <taxon>Neoaves</taxon>
        <taxon>Telluraves</taxon>
        <taxon>Australaves</taxon>
        <taxon>Passeriformes</taxon>
        <taxon>Thamnophilidae</taxon>
        <taxon>Willisornis</taxon>
    </lineage>
</organism>
<keyword evidence="8" id="KW-1185">Reference proteome</keyword>
<proteinExistence type="predicted"/>
<evidence type="ECO:0000256" key="3">
    <source>
        <dbReference type="ARBA" id="ARBA00022490"/>
    </source>
</evidence>
<name>A0ABQ9CPF6_9PASS</name>